<evidence type="ECO:0000256" key="11">
    <source>
        <dbReference type="ARBA" id="ARBA00023180"/>
    </source>
</evidence>
<evidence type="ECO:0000256" key="7">
    <source>
        <dbReference type="ARBA" id="ARBA00022737"/>
    </source>
</evidence>
<evidence type="ECO:0000256" key="1">
    <source>
        <dbReference type="ARBA" id="ARBA00004251"/>
    </source>
</evidence>
<dbReference type="PANTHER" id="PTHR48063:SF101">
    <property type="entry name" value="LRR RECEPTOR-LIKE SERINE_THREONINE-PROTEIN KINASE FLS2"/>
    <property type="match status" value="1"/>
</dbReference>
<protein>
    <recommendedName>
        <fullName evidence="15">Non-specific serine/threonine protein kinase</fullName>
    </recommendedName>
</protein>
<evidence type="ECO:0000256" key="5">
    <source>
        <dbReference type="ARBA" id="ARBA00022692"/>
    </source>
</evidence>
<dbReference type="PROSITE" id="PS51450">
    <property type="entry name" value="LRR"/>
    <property type="match status" value="1"/>
</dbReference>
<keyword evidence="6" id="KW-0732">Signal</keyword>
<keyword evidence="9 12" id="KW-0472">Membrane</keyword>
<evidence type="ECO:0000256" key="12">
    <source>
        <dbReference type="SAM" id="Phobius"/>
    </source>
</evidence>
<dbReference type="InterPro" id="IPR032675">
    <property type="entry name" value="LRR_dom_sf"/>
</dbReference>
<dbReference type="SUPFAM" id="SSF52058">
    <property type="entry name" value="L domain-like"/>
    <property type="match status" value="1"/>
</dbReference>
<sequence>MSVVFLHQFPPRFQYTNSSSILRVLSLSFNGLNDSSILQWVSNMTNISSTTLEYLDLSYNNFPGLIPSAFGNLGSLVHLDLSSNELQGPIPAGLGQLHLLSHLDLSSNALEGLVPGSIFELELLEYLSLASNNFQGIQFSNFPGSLCRLQTLNLGRNNVLNDFSSIMHTFSGCVNNSLVSLNISNNRFWGSIPNSIGAFSSLQELYLNDNQLNGTISPNLGQLSMLEDLDVSSNSLTGTLSVHHLSNLSRLLDLDLHDNPELMINISANWVPPFQLTMITLRSCNVGPYFPKWLTNQASLYKIDISNTGISDTIPTSLWNLFSSNLNYLNVSNNDIHGVLPNLSLNSGSANTIDLSSNRIEGAIPSFLGNATTLFLNDNKFYSSMAFFCPKFEVYVNFLDLSNNLLSGELPDCWQGFKYLSALRLDNNNFSGNLPPSMGALNRLSYLSMRNNSFNGELQISVHNWTELLVLDLEFNSFTGHVPVGIGSSLSSVLVLVLGNNRLSGTLPLSLCGLSNLQILDLSYNQISGTIPECICHLRAMTDLYAYTTEISYPGSLYGPDVYATSETIKWKRKEQSFSHTLGLVKYVAISNNQLQGHIPGGISCLKGVASLDFARNNLTGSIPLEIGELTSLEFLDLSRNHLSGQIPSSLAKLTFLGTLDVSYNNLSGKIPTGTQLQGLDPSAFMGNRGLCGPPLAKCIGDTTFVNVPKQGNSINREGENNGSDILPGLYISIVLGFIMGFWGVCGTLVIKRSWRHSYFRFVEDMYDRLYVMVLATIPRYTLQHSHFSDFLTALYIQYVSSFEYLRKKYSGMETCSCLLFLFAYLTPLSSTYTTTGVSLGACAHSNIQIQCVGEEGEALLNFKQGFQVVIVDCSHLWANQECFHWYVTAPVVSLAFTLVGQPINKATVLWKLSCANLSANVLEGLVPRSSFKLKLLKHFDLSYNKIEGIKFSNILGSLYRLQRLDLSNNHINKC</sequence>
<comment type="subcellular location">
    <subcellularLocation>
        <location evidence="1">Cell membrane</location>
        <topology evidence="1">Single-pass type I membrane protein</topology>
    </subcellularLocation>
</comment>
<keyword evidence="14" id="KW-1185">Reference proteome</keyword>
<dbReference type="AlphaFoldDB" id="A0A9Q1KGC7"/>
<proteinExistence type="inferred from homology"/>
<dbReference type="PRINTS" id="PR00019">
    <property type="entry name" value="LEURICHRPT"/>
</dbReference>
<comment type="caution">
    <text evidence="13">The sequence shown here is derived from an EMBL/GenBank/DDBJ whole genome shotgun (WGS) entry which is preliminary data.</text>
</comment>
<dbReference type="InterPro" id="IPR001611">
    <property type="entry name" value="Leu-rich_rpt"/>
</dbReference>
<evidence type="ECO:0000313" key="13">
    <source>
        <dbReference type="EMBL" id="KAJ8442747.1"/>
    </source>
</evidence>
<keyword evidence="11" id="KW-0325">Glycoprotein</keyword>
<dbReference type="SMART" id="SM00369">
    <property type="entry name" value="LRR_TYP"/>
    <property type="match status" value="9"/>
</dbReference>
<dbReference type="FunFam" id="3.80.10.10:FF:000213">
    <property type="entry name" value="Tyrosine-sulfated glycopeptide receptor 1"/>
    <property type="match status" value="1"/>
</dbReference>
<name>A0A9Q1KGC7_9CARY</name>
<keyword evidence="7" id="KW-0677">Repeat</keyword>
<dbReference type="SUPFAM" id="SSF52047">
    <property type="entry name" value="RNI-like"/>
    <property type="match status" value="1"/>
</dbReference>
<feature type="transmembrane region" description="Helical" evidence="12">
    <location>
        <begin position="730"/>
        <end position="751"/>
    </location>
</feature>
<evidence type="ECO:0000256" key="10">
    <source>
        <dbReference type="ARBA" id="ARBA00023170"/>
    </source>
</evidence>
<dbReference type="PANTHER" id="PTHR48063">
    <property type="entry name" value="LRR RECEPTOR-LIKE KINASE"/>
    <property type="match status" value="1"/>
</dbReference>
<evidence type="ECO:0008006" key="15">
    <source>
        <dbReference type="Google" id="ProtNLM"/>
    </source>
</evidence>
<keyword evidence="8 12" id="KW-1133">Transmembrane helix</keyword>
<evidence type="ECO:0000313" key="14">
    <source>
        <dbReference type="Proteomes" id="UP001153076"/>
    </source>
</evidence>
<reference evidence="13" key="1">
    <citation type="submission" date="2022-04" db="EMBL/GenBank/DDBJ databases">
        <title>Carnegiea gigantea Genome sequencing and assembly v2.</title>
        <authorList>
            <person name="Copetti D."/>
            <person name="Sanderson M.J."/>
            <person name="Burquez A."/>
            <person name="Wojciechowski M.F."/>
        </authorList>
    </citation>
    <scope>NUCLEOTIDE SEQUENCE</scope>
    <source>
        <strain evidence="13">SGP5-SGP5p</strain>
        <tissue evidence="13">Aerial part</tissue>
    </source>
</reference>
<dbReference type="FunFam" id="3.80.10.10:FF:000041">
    <property type="entry name" value="LRR receptor-like serine/threonine-protein kinase ERECTA"/>
    <property type="match status" value="1"/>
</dbReference>
<dbReference type="Proteomes" id="UP001153076">
    <property type="component" value="Unassembled WGS sequence"/>
</dbReference>
<evidence type="ECO:0000256" key="9">
    <source>
        <dbReference type="ARBA" id="ARBA00023136"/>
    </source>
</evidence>
<dbReference type="Gene3D" id="3.80.10.10">
    <property type="entry name" value="Ribonuclease Inhibitor"/>
    <property type="match status" value="4"/>
</dbReference>
<accession>A0A9Q1KGC7</accession>
<gene>
    <name evidence="13" type="ORF">Cgig2_011017</name>
</gene>
<keyword evidence="5 12" id="KW-0812">Transmembrane</keyword>
<evidence type="ECO:0000256" key="3">
    <source>
        <dbReference type="ARBA" id="ARBA00022475"/>
    </source>
</evidence>
<keyword evidence="4" id="KW-0433">Leucine-rich repeat</keyword>
<dbReference type="SMART" id="SM00365">
    <property type="entry name" value="LRR_SD22"/>
    <property type="match status" value="7"/>
</dbReference>
<dbReference type="InterPro" id="IPR003591">
    <property type="entry name" value="Leu-rich_rpt_typical-subtyp"/>
</dbReference>
<dbReference type="InterPro" id="IPR046956">
    <property type="entry name" value="RLP23-like"/>
</dbReference>
<comment type="similarity">
    <text evidence="2">Belongs to the RLP family.</text>
</comment>
<dbReference type="SUPFAM" id="SSF52075">
    <property type="entry name" value="Outer arm dynein light chain 1"/>
    <property type="match status" value="1"/>
</dbReference>
<evidence type="ECO:0000256" key="8">
    <source>
        <dbReference type="ARBA" id="ARBA00022989"/>
    </source>
</evidence>
<dbReference type="GO" id="GO:0005886">
    <property type="term" value="C:plasma membrane"/>
    <property type="evidence" value="ECO:0007669"/>
    <property type="project" value="UniProtKB-SubCell"/>
</dbReference>
<keyword evidence="10" id="KW-0675">Receptor</keyword>
<dbReference type="Pfam" id="PF13855">
    <property type="entry name" value="LRR_8"/>
    <property type="match status" value="2"/>
</dbReference>
<dbReference type="Pfam" id="PF00560">
    <property type="entry name" value="LRR_1"/>
    <property type="match status" value="5"/>
</dbReference>
<dbReference type="FunFam" id="3.80.10.10:FF:000383">
    <property type="entry name" value="Leucine-rich repeat receptor protein kinase EMS1"/>
    <property type="match status" value="1"/>
</dbReference>
<evidence type="ECO:0000256" key="2">
    <source>
        <dbReference type="ARBA" id="ARBA00009592"/>
    </source>
</evidence>
<evidence type="ECO:0000256" key="4">
    <source>
        <dbReference type="ARBA" id="ARBA00022614"/>
    </source>
</evidence>
<dbReference type="OrthoDB" id="8731593at2759"/>
<organism evidence="13 14">
    <name type="scientific">Carnegiea gigantea</name>
    <dbReference type="NCBI Taxonomy" id="171969"/>
    <lineage>
        <taxon>Eukaryota</taxon>
        <taxon>Viridiplantae</taxon>
        <taxon>Streptophyta</taxon>
        <taxon>Embryophyta</taxon>
        <taxon>Tracheophyta</taxon>
        <taxon>Spermatophyta</taxon>
        <taxon>Magnoliopsida</taxon>
        <taxon>eudicotyledons</taxon>
        <taxon>Gunneridae</taxon>
        <taxon>Pentapetalae</taxon>
        <taxon>Caryophyllales</taxon>
        <taxon>Cactineae</taxon>
        <taxon>Cactaceae</taxon>
        <taxon>Cactoideae</taxon>
        <taxon>Echinocereeae</taxon>
        <taxon>Carnegiea</taxon>
    </lineage>
</organism>
<evidence type="ECO:0000256" key="6">
    <source>
        <dbReference type="ARBA" id="ARBA00022729"/>
    </source>
</evidence>
<keyword evidence="3" id="KW-1003">Cell membrane</keyword>
<dbReference type="EMBL" id="JAKOGI010000134">
    <property type="protein sequence ID" value="KAJ8442747.1"/>
    <property type="molecule type" value="Genomic_DNA"/>
</dbReference>